<gene>
    <name evidence="3" type="ORF">C1I63_05880</name>
</gene>
<feature type="region of interest" description="Disordered" evidence="1">
    <location>
        <begin position="113"/>
        <end position="133"/>
    </location>
</feature>
<dbReference type="GO" id="GO:0043565">
    <property type="term" value="F:sequence-specific DNA binding"/>
    <property type="evidence" value="ECO:0007669"/>
    <property type="project" value="InterPro"/>
</dbReference>
<feature type="domain" description="HTH araC/xylS-type" evidence="2">
    <location>
        <begin position="4"/>
        <end position="97"/>
    </location>
</feature>
<evidence type="ECO:0000313" key="3">
    <source>
        <dbReference type="EMBL" id="PTL72424.1"/>
    </source>
</evidence>
<name>A0A2T4USB6_9MICO</name>
<dbReference type="PROSITE" id="PS01124">
    <property type="entry name" value="HTH_ARAC_FAMILY_2"/>
    <property type="match status" value="1"/>
</dbReference>
<proteinExistence type="predicted"/>
<dbReference type="EMBL" id="PZPL01000001">
    <property type="protein sequence ID" value="PTL72424.1"/>
    <property type="molecule type" value="Genomic_DNA"/>
</dbReference>
<dbReference type="AlphaFoldDB" id="A0A2T4USB6"/>
<dbReference type="Pfam" id="PF12833">
    <property type="entry name" value="HTH_18"/>
    <property type="match status" value="1"/>
</dbReference>
<dbReference type="InterPro" id="IPR018060">
    <property type="entry name" value="HTH_AraC"/>
</dbReference>
<comment type="caution">
    <text evidence="3">The sequence shown here is derived from an EMBL/GenBank/DDBJ whole genome shotgun (WGS) entry which is preliminary data.</text>
</comment>
<evidence type="ECO:0000313" key="4">
    <source>
        <dbReference type="Proteomes" id="UP000241085"/>
    </source>
</evidence>
<dbReference type="Proteomes" id="UP000241085">
    <property type="component" value="Unassembled WGS sequence"/>
</dbReference>
<protein>
    <recommendedName>
        <fullName evidence="2">HTH araC/xylS-type domain-containing protein</fullName>
    </recommendedName>
</protein>
<organism evidence="3 4">
    <name type="scientific">Rathayibacter caricis DSM 15933</name>
    <dbReference type="NCBI Taxonomy" id="1328867"/>
    <lineage>
        <taxon>Bacteria</taxon>
        <taxon>Bacillati</taxon>
        <taxon>Actinomycetota</taxon>
        <taxon>Actinomycetes</taxon>
        <taxon>Micrococcales</taxon>
        <taxon>Microbacteriaceae</taxon>
        <taxon>Rathayibacter</taxon>
    </lineage>
</organism>
<keyword evidence="4" id="KW-1185">Reference proteome</keyword>
<dbReference type="Gene3D" id="1.10.10.60">
    <property type="entry name" value="Homeodomain-like"/>
    <property type="match status" value="1"/>
</dbReference>
<sequence>MLAVATAALVTERFLDPRFTPARLAEELRVPVLTLRLRFRHSYGFSIDEHLARCRMELASVLMASTPHRLGALEEIARASGYRGVPSLDRDFRRWRGTPALAAWFRTGASRASAPAPVSGAEQSTEGRPAVPIRGLETPLRASSTSTATLLIE</sequence>
<evidence type="ECO:0000256" key="1">
    <source>
        <dbReference type="SAM" id="MobiDB-lite"/>
    </source>
</evidence>
<accession>A0A2T4USB6</accession>
<evidence type="ECO:0000259" key="2">
    <source>
        <dbReference type="PROSITE" id="PS01124"/>
    </source>
</evidence>
<dbReference type="SMART" id="SM00342">
    <property type="entry name" value="HTH_ARAC"/>
    <property type="match status" value="1"/>
</dbReference>
<dbReference type="GO" id="GO:0003700">
    <property type="term" value="F:DNA-binding transcription factor activity"/>
    <property type="evidence" value="ECO:0007669"/>
    <property type="project" value="InterPro"/>
</dbReference>
<reference evidence="3 4" key="1">
    <citation type="submission" date="2018-03" db="EMBL/GenBank/DDBJ databases">
        <title>Bacteriophage NCPPB3778 and a type I-E CRISPR drive the evolution of the US Biological Select Agent, Rathayibacter toxicus.</title>
        <authorList>
            <person name="Davis E.W.II."/>
            <person name="Tabima J.F."/>
            <person name="Weisberg A.J."/>
            <person name="Dantas Lopes L."/>
            <person name="Wiseman M.S."/>
            <person name="Wiseman M.S."/>
            <person name="Pupko T."/>
            <person name="Belcher M.S."/>
            <person name="Sechler A.J."/>
            <person name="Tancos M.A."/>
            <person name="Schroeder B.K."/>
            <person name="Murray T.D."/>
            <person name="Luster D.G."/>
            <person name="Schneider W.L."/>
            <person name="Rogers E."/>
            <person name="Andreote F.D."/>
            <person name="Grunwald N.J."/>
            <person name="Putnam M.L."/>
            <person name="Chang J.H."/>
        </authorList>
    </citation>
    <scope>NUCLEOTIDE SEQUENCE [LARGE SCALE GENOMIC DNA]</scope>
    <source>
        <strain evidence="3 4">DSM 15933</strain>
    </source>
</reference>